<dbReference type="AlphaFoldDB" id="A0A6C0AKM1"/>
<name>A0A6C0AKM1_9ZZZZ</name>
<reference evidence="2" key="1">
    <citation type="journal article" date="2020" name="Nature">
        <title>Giant virus diversity and host interactions through global metagenomics.</title>
        <authorList>
            <person name="Schulz F."/>
            <person name="Roux S."/>
            <person name="Paez-Espino D."/>
            <person name="Jungbluth S."/>
            <person name="Walsh D.A."/>
            <person name="Denef V.J."/>
            <person name="McMahon K.D."/>
            <person name="Konstantinidis K.T."/>
            <person name="Eloe-Fadrosh E.A."/>
            <person name="Kyrpides N.C."/>
            <person name="Woyke T."/>
        </authorList>
    </citation>
    <scope>NUCLEOTIDE SEQUENCE</scope>
    <source>
        <strain evidence="2">GVMAG-S-1039698-54</strain>
    </source>
</reference>
<proteinExistence type="predicted"/>
<accession>A0A6C0AKM1</accession>
<evidence type="ECO:0000256" key="1">
    <source>
        <dbReference type="SAM" id="MobiDB-lite"/>
    </source>
</evidence>
<dbReference type="EMBL" id="MN740678">
    <property type="protein sequence ID" value="QHS80377.1"/>
    <property type="molecule type" value="Genomic_DNA"/>
</dbReference>
<organism evidence="2">
    <name type="scientific">viral metagenome</name>
    <dbReference type="NCBI Taxonomy" id="1070528"/>
    <lineage>
        <taxon>unclassified sequences</taxon>
        <taxon>metagenomes</taxon>
        <taxon>organismal metagenomes</taxon>
    </lineage>
</organism>
<protein>
    <submittedName>
        <fullName evidence="2">Uncharacterized protein</fullName>
    </submittedName>
</protein>
<sequence length="122" mass="14065">MSSTHFKNSPGEYKKEQQAINHQKHHRTYKQQSIPYNSNHPAYGINMPKMIGGYYNNVLSNNPCDIESSLYGIGSTNLYDPQTPVKPSINKLNDIKFFEKHAKFVPEPLVIENGQRPTIFRR</sequence>
<evidence type="ECO:0000313" key="2">
    <source>
        <dbReference type="EMBL" id="QHS80377.1"/>
    </source>
</evidence>
<feature type="region of interest" description="Disordered" evidence="1">
    <location>
        <begin position="1"/>
        <end position="36"/>
    </location>
</feature>